<keyword evidence="6" id="KW-1185">Reference proteome</keyword>
<dbReference type="PANTHER" id="PTHR10772">
    <property type="entry name" value="10 KDA HEAT SHOCK PROTEIN"/>
    <property type="match status" value="1"/>
</dbReference>
<dbReference type="NCBIfam" id="NF001531">
    <property type="entry name" value="PRK00364.2-2"/>
    <property type="match status" value="1"/>
</dbReference>
<dbReference type="GO" id="GO:0005524">
    <property type="term" value="F:ATP binding"/>
    <property type="evidence" value="ECO:0007669"/>
    <property type="project" value="InterPro"/>
</dbReference>
<dbReference type="GO" id="GO:0005737">
    <property type="term" value="C:cytoplasm"/>
    <property type="evidence" value="ECO:0007669"/>
    <property type="project" value="UniProtKB-SubCell"/>
</dbReference>
<dbReference type="NCBIfam" id="NF001534">
    <property type="entry name" value="PRK00364.2-5"/>
    <property type="match status" value="1"/>
</dbReference>
<evidence type="ECO:0000256" key="2">
    <source>
        <dbReference type="ARBA" id="ARBA00023186"/>
    </source>
</evidence>
<reference evidence="5 6" key="1">
    <citation type="submission" date="2019-08" db="EMBL/GenBank/DDBJ databases">
        <title>Complete genome sequence of Candidatus Uab amorphum.</title>
        <authorList>
            <person name="Shiratori T."/>
            <person name="Suzuki S."/>
            <person name="Kakizawa Y."/>
            <person name="Ishida K."/>
        </authorList>
    </citation>
    <scope>NUCLEOTIDE SEQUENCE [LARGE SCALE GENOMIC DNA]</scope>
    <source>
        <strain evidence="5 6">SRT547</strain>
    </source>
</reference>
<dbReference type="PANTHER" id="PTHR10772:SF58">
    <property type="entry name" value="CO-CHAPERONIN GROES"/>
    <property type="match status" value="1"/>
</dbReference>
<dbReference type="SUPFAM" id="SSF50129">
    <property type="entry name" value="GroES-like"/>
    <property type="match status" value="1"/>
</dbReference>
<dbReference type="PROSITE" id="PS00681">
    <property type="entry name" value="CHAPERONINS_CPN10"/>
    <property type="match status" value="1"/>
</dbReference>
<dbReference type="SMART" id="SM00883">
    <property type="entry name" value="Cpn10"/>
    <property type="match status" value="1"/>
</dbReference>
<comment type="similarity">
    <text evidence="1 3 4">Belongs to the GroES chaperonin family.</text>
</comment>
<evidence type="ECO:0000256" key="4">
    <source>
        <dbReference type="RuleBase" id="RU000535"/>
    </source>
</evidence>
<evidence type="ECO:0000313" key="6">
    <source>
        <dbReference type="Proteomes" id="UP000326354"/>
    </source>
</evidence>
<dbReference type="Proteomes" id="UP000326354">
    <property type="component" value="Chromosome"/>
</dbReference>
<dbReference type="AlphaFoldDB" id="A0A5S9ILU0"/>
<keyword evidence="2 3" id="KW-0143">Chaperone</keyword>
<dbReference type="CDD" id="cd00320">
    <property type="entry name" value="cpn10"/>
    <property type="match status" value="1"/>
</dbReference>
<comment type="subcellular location">
    <subcellularLocation>
        <location evidence="3">Cytoplasm</location>
    </subcellularLocation>
</comment>
<dbReference type="GO" id="GO:0044183">
    <property type="term" value="F:protein folding chaperone"/>
    <property type="evidence" value="ECO:0007669"/>
    <property type="project" value="InterPro"/>
</dbReference>
<dbReference type="HAMAP" id="MF_00580">
    <property type="entry name" value="CH10"/>
    <property type="match status" value="1"/>
</dbReference>
<dbReference type="InterPro" id="IPR020818">
    <property type="entry name" value="Chaperonin_GroES"/>
</dbReference>
<dbReference type="EMBL" id="AP019860">
    <property type="protein sequence ID" value="BBM83711.1"/>
    <property type="molecule type" value="Genomic_DNA"/>
</dbReference>
<dbReference type="Pfam" id="PF00166">
    <property type="entry name" value="Cpn10"/>
    <property type="match status" value="1"/>
</dbReference>
<dbReference type="OrthoDB" id="9806791at2"/>
<organism evidence="5 6">
    <name type="scientific">Uabimicrobium amorphum</name>
    <dbReference type="NCBI Taxonomy" id="2596890"/>
    <lineage>
        <taxon>Bacteria</taxon>
        <taxon>Pseudomonadati</taxon>
        <taxon>Planctomycetota</taxon>
        <taxon>Candidatus Uabimicrobiia</taxon>
        <taxon>Candidatus Uabimicrobiales</taxon>
        <taxon>Candidatus Uabimicrobiaceae</taxon>
        <taxon>Candidatus Uabimicrobium</taxon>
    </lineage>
</organism>
<dbReference type="PRINTS" id="PR00297">
    <property type="entry name" value="CHAPERONIN10"/>
</dbReference>
<sequence length="96" mass="10456">MASITPIGDKILLKRLAAEEKTKGGIVLPETAKEKPKEGEVIELGSGRLLDDGKRAPFTVQKGDRVIFSSYAGTEVKIDGEEYLILSEDEILVIVK</sequence>
<comment type="function">
    <text evidence="3 4">Together with the chaperonin GroEL, plays an essential role in assisting protein folding. The GroEL-GroES system forms a nano-cage that allows encapsulation of the non-native substrate proteins and provides a physical environment optimized to promote and accelerate protein folding. GroES binds to the apical surface of the GroEL ring, thereby capping the opening of the GroEL channel.</text>
</comment>
<dbReference type="Gene3D" id="2.30.33.40">
    <property type="entry name" value="GroES chaperonin"/>
    <property type="match status" value="1"/>
</dbReference>
<dbReference type="FunFam" id="2.30.33.40:FF:000001">
    <property type="entry name" value="10 kDa chaperonin"/>
    <property type="match status" value="1"/>
</dbReference>
<comment type="subunit">
    <text evidence="3">Heptamer of 7 subunits arranged in a ring. Interacts with the chaperonin GroEL.</text>
</comment>
<proteinExistence type="inferred from homology"/>
<dbReference type="InterPro" id="IPR037124">
    <property type="entry name" value="Chaperonin_GroES_sf"/>
</dbReference>
<dbReference type="NCBIfam" id="NF001533">
    <property type="entry name" value="PRK00364.2-4"/>
    <property type="match status" value="1"/>
</dbReference>
<dbReference type="InterPro" id="IPR011032">
    <property type="entry name" value="GroES-like_sf"/>
</dbReference>
<dbReference type="GO" id="GO:0046872">
    <property type="term" value="F:metal ion binding"/>
    <property type="evidence" value="ECO:0007669"/>
    <property type="project" value="TreeGrafter"/>
</dbReference>
<dbReference type="RefSeq" id="WP_151967901.1">
    <property type="nucleotide sequence ID" value="NZ_AP019860.1"/>
</dbReference>
<gene>
    <name evidence="3" type="primary">groES</name>
    <name evidence="3" type="synonym">groS</name>
    <name evidence="5" type="ORF">UABAM_02064</name>
</gene>
<keyword evidence="3" id="KW-0963">Cytoplasm</keyword>
<dbReference type="GO" id="GO:0051087">
    <property type="term" value="F:protein-folding chaperone binding"/>
    <property type="evidence" value="ECO:0007669"/>
    <property type="project" value="TreeGrafter"/>
</dbReference>
<evidence type="ECO:0000256" key="3">
    <source>
        <dbReference type="HAMAP-Rule" id="MF_00580"/>
    </source>
</evidence>
<evidence type="ECO:0000256" key="1">
    <source>
        <dbReference type="ARBA" id="ARBA00006975"/>
    </source>
</evidence>
<dbReference type="InterPro" id="IPR018369">
    <property type="entry name" value="Chaprnonin_Cpn10_CS"/>
</dbReference>
<accession>A0A5S9ILU0</accession>
<evidence type="ECO:0000313" key="5">
    <source>
        <dbReference type="EMBL" id="BBM83711.1"/>
    </source>
</evidence>
<protein>
    <recommendedName>
        <fullName evidence="3">Co-chaperonin GroES</fullName>
    </recommendedName>
    <alternativeName>
        <fullName evidence="3">10 kDa chaperonin</fullName>
    </alternativeName>
    <alternativeName>
        <fullName evidence="3">Chaperonin-10</fullName>
        <shortName evidence="3">Cpn10</shortName>
    </alternativeName>
</protein>
<dbReference type="KEGG" id="uam:UABAM_02064"/>
<name>A0A5S9ILU0_UABAM</name>
<dbReference type="GO" id="GO:0051082">
    <property type="term" value="F:unfolded protein binding"/>
    <property type="evidence" value="ECO:0007669"/>
    <property type="project" value="TreeGrafter"/>
</dbReference>